<feature type="transmembrane region" description="Helical" evidence="6">
    <location>
        <begin position="12"/>
        <end position="30"/>
    </location>
</feature>
<keyword evidence="4 6" id="KW-1133">Transmembrane helix</keyword>
<name>A0ABV6PX42_9BURK</name>
<evidence type="ECO:0000256" key="2">
    <source>
        <dbReference type="ARBA" id="ARBA00022475"/>
    </source>
</evidence>
<dbReference type="RefSeq" id="WP_377485132.1">
    <property type="nucleotide sequence ID" value="NZ_JBHLTN010000044.1"/>
</dbReference>
<comment type="subcellular location">
    <subcellularLocation>
        <location evidence="1">Cell membrane</location>
        <topology evidence="1">Multi-pass membrane protein</topology>
    </subcellularLocation>
</comment>
<feature type="transmembrane region" description="Helical" evidence="6">
    <location>
        <begin position="310"/>
        <end position="334"/>
    </location>
</feature>
<proteinExistence type="predicted"/>
<keyword evidence="2" id="KW-1003">Cell membrane</keyword>
<dbReference type="EMBL" id="JBHLTN010000044">
    <property type="protein sequence ID" value="MFC0594423.1"/>
    <property type="molecule type" value="Genomic_DNA"/>
</dbReference>
<dbReference type="PANTHER" id="PTHR33529:SF2">
    <property type="entry name" value="LIPOPOLYSACCHARIDE EXPORT SYSTEM PERMEASE PROTEIN LPTG"/>
    <property type="match status" value="1"/>
</dbReference>
<evidence type="ECO:0000256" key="3">
    <source>
        <dbReference type="ARBA" id="ARBA00022692"/>
    </source>
</evidence>
<protein>
    <submittedName>
        <fullName evidence="7">LPS export ABC transporter permease LptG</fullName>
    </submittedName>
</protein>
<evidence type="ECO:0000256" key="5">
    <source>
        <dbReference type="ARBA" id="ARBA00023136"/>
    </source>
</evidence>
<keyword evidence="5 6" id="KW-0472">Membrane</keyword>
<feature type="transmembrane region" description="Helical" evidence="6">
    <location>
        <begin position="104"/>
        <end position="125"/>
    </location>
</feature>
<dbReference type="NCBIfam" id="TIGR04408">
    <property type="entry name" value="LptG_lptG"/>
    <property type="match status" value="1"/>
</dbReference>
<dbReference type="Proteomes" id="UP001589834">
    <property type="component" value="Unassembled WGS sequence"/>
</dbReference>
<sequence>MRTIRRLIYNDVLLSVGFIALAFLLLFSFFDLVDQLGDLRDLATHGYSLGYALLYVALQMPGHLYDLLPIAVLIGTIFVMARLAESSQYTILRTSGLGPLRALRTLLLLGLGFVLLTFAIGDYVTPAANRAATAMQARFVGDITVGRTGAWMKDRQGERSYSVNVGAVSPDGSLNQVRIFEFDTRTSRLLATVKAAHGAFVEHGWALRDVQRRSFEHVDAPEPRVTVQQQDSWFWPTAISIDMVAAALLSPDRMQTVDLYRYIQHLQDNGQSAQRYEIEFWRKVFYPLSCLVMMVLALPFAYLHFRSGNIAGFVFLGVLVGISFFLLNNVFGFIGNLRNWVPWIAAAAPGILYSILALATFGWLVLRQ</sequence>
<feature type="transmembrane region" description="Helical" evidence="6">
    <location>
        <begin position="340"/>
        <end position="366"/>
    </location>
</feature>
<evidence type="ECO:0000256" key="1">
    <source>
        <dbReference type="ARBA" id="ARBA00004651"/>
    </source>
</evidence>
<organism evidence="7 8">
    <name type="scientific">Ottowia pentelensis</name>
    <dbReference type="NCBI Taxonomy" id="511108"/>
    <lineage>
        <taxon>Bacteria</taxon>
        <taxon>Pseudomonadati</taxon>
        <taxon>Pseudomonadota</taxon>
        <taxon>Betaproteobacteria</taxon>
        <taxon>Burkholderiales</taxon>
        <taxon>Comamonadaceae</taxon>
        <taxon>Ottowia</taxon>
    </lineage>
</organism>
<dbReference type="InterPro" id="IPR030923">
    <property type="entry name" value="LptG"/>
</dbReference>
<gene>
    <name evidence="7" type="primary">lptG</name>
    <name evidence="7" type="ORF">ACFFGG_17880</name>
</gene>
<accession>A0ABV6PX42</accession>
<evidence type="ECO:0000313" key="7">
    <source>
        <dbReference type="EMBL" id="MFC0594423.1"/>
    </source>
</evidence>
<evidence type="ECO:0000313" key="8">
    <source>
        <dbReference type="Proteomes" id="UP001589834"/>
    </source>
</evidence>
<keyword evidence="8" id="KW-1185">Reference proteome</keyword>
<dbReference type="InterPro" id="IPR005495">
    <property type="entry name" value="LptG/LptF_permease"/>
</dbReference>
<reference evidence="7 8" key="1">
    <citation type="submission" date="2024-09" db="EMBL/GenBank/DDBJ databases">
        <authorList>
            <person name="Sun Q."/>
            <person name="Mori K."/>
        </authorList>
    </citation>
    <scope>NUCLEOTIDE SEQUENCE [LARGE SCALE GENOMIC DNA]</scope>
    <source>
        <strain evidence="7 8">NCAIM B.02336</strain>
    </source>
</reference>
<feature type="transmembrane region" description="Helical" evidence="6">
    <location>
        <begin position="65"/>
        <end position="84"/>
    </location>
</feature>
<comment type="caution">
    <text evidence="7">The sequence shown here is derived from an EMBL/GenBank/DDBJ whole genome shotgun (WGS) entry which is preliminary data.</text>
</comment>
<keyword evidence="3 6" id="KW-0812">Transmembrane</keyword>
<evidence type="ECO:0000256" key="6">
    <source>
        <dbReference type="SAM" id="Phobius"/>
    </source>
</evidence>
<feature type="transmembrane region" description="Helical" evidence="6">
    <location>
        <begin position="284"/>
        <end position="303"/>
    </location>
</feature>
<dbReference type="Pfam" id="PF03739">
    <property type="entry name" value="LptF_LptG"/>
    <property type="match status" value="1"/>
</dbReference>
<evidence type="ECO:0000256" key="4">
    <source>
        <dbReference type="ARBA" id="ARBA00022989"/>
    </source>
</evidence>
<dbReference type="PANTHER" id="PTHR33529">
    <property type="entry name" value="SLR0882 PROTEIN-RELATED"/>
    <property type="match status" value="1"/>
</dbReference>